<dbReference type="AlphaFoldDB" id="A0A2T0XED3"/>
<organism evidence="2 3">
    <name type="scientific">Jezberella montanilacus</name>
    <dbReference type="NCBI Taxonomy" id="323426"/>
    <lineage>
        <taxon>Bacteria</taxon>
        <taxon>Pseudomonadati</taxon>
        <taxon>Pseudomonadota</taxon>
        <taxon>Betaproteobacteria</taxon>
        <taxon>Burkholderiales</taxon>
        <taxon>Alcaligenaceae</taxon>
        <taxon>Jezberella</taxon>
    </lineage>
</organism>
<dbReference type="InterPro" id="IPR036928">
    <property type="entry name" value="AS_sf"/>
</dbReference>
<dbReference type="InterPro" id="IPR023631">
    <property type="entry name" value="Amidase_dom"/>
</dbReference>
<sequence length="454" mass="49009">MHWMTAAEIAKGYRNKTFSPVELTKSLLDRVDALNPACNAFISVDHEGAIESARQAEQAIYGGRALGPLHGVPLGIKDIIDVAGQATTCHSKIRLDHCAHQDAQVISKLRAAGMIFMGKLALHEFAIGGPAFDLPFPPARNPWNLGHHPGGSSSGSGAAVAAGLLPLALGTDTGGSIRNPAACCGIVGLKATYELVSRRGVFTLSSSMDHVGPMARTVEDAALLLNAMAEPHGDQQPVDYAADLSRSIKGLRVGYVRHFHETDEIAHPEVSSALDEAAKVLSHLGATVSDARLPALSQFLTAQKFLMLAECWSVHAQWLRERPQDYAQTTRRKLLPGAFLTAGEYVQAMQMRHLLIDAVDQAFKDYDVLLVANSMDPACRIDDEPEIVRTYTRQARMPFNLTGHPAIALMAGQASNGLPLSLQLVGKCYDESSLLRVAAAYERATPWHLLHPEL</sequence>
<dbReference type="SUPFAM" id="SSF75304">
    <property type="entry name" value="Amidase signature (AS) enzymes"/>
    <property type="match status" value="1"/>
</dbReference>
<feature type="domain" description="Amidase" evidence="1">
    <location>
        <begin position="22"/>
        <end position="435"/>
    </location>
</feature>
<dbReference type="Pfam" id="PF01425">
    <property type="entry name" value="Amidase"/>
    <property type="match status" value="1"/>
</dbReference>
<dbReference type="PANTHER" id="PTHR11895:SF176">
    <property type="entry name" value="AMIDASE AMID-RELATED"/>
    <property type="match status" value="1"/>
</dbReference>
<dbReference type="InterPro" id="IPR000120">
    <property type="entry name" value="Amidase"/>
</dbReference>
<dbReference type="RefSeq" id="WP_106228205.1">
    <property type="nucleotide sequence ID" value="NZ_PVTV01000015.1"/>
</dbReference>
<proteinExistence type="predicted"/>
<dbReference type="PANTHER" id="PTHR11895">
    <property type="entry name" value="TRANSAMIDASE"/>
    <property type="match status" value="1"/>
</dbReference>
<dbReference type="OrthoDB" id="112488at2"/>
<dbReference type="InterPro" id="IPR020556">
    <property type="entry name" value="Amidase_CS"/>
</dbReference>
<evidence type="ECO:0000313" key="2">
    <source>
        <dbReference type="EMBL" id="PRY97240.1"/>
    </source>
</evidence>
<evidence type="ECO:0000259" key="1">
    <source>
        <dbReference type="Pfam" id="PF01425"/>
    </source>
</evidence>
<keyword evidence="2" id="KW-0808">Transferase</keyword>
<dbReference type="Gene3D" id="3.90.1300.10">
    <property type="entry name" value="Amidase signature (AS) domain"/>
    <property type="match status" value="1"/>
</dbReference>
<gene>
    <name evidence="2" type="ORF">BCM14_2381</name>
</gene>
<reference evidence="2 3" key="1">
    <citation type="submission" date="2018-03" db="EMBL/GenBank/DDBJ databases">
        <title>Genomic Encyclopedia of Type Strains, Phase III (KMG-III): the genomes of soil and plant-associated and newly described type strains.</title>
        <authorList>
            <person name="Whitman W."/>
        </authorList>
    </citation>
    <scope>NUCLEOTIDE SEQUENCE [LARGE SCALE GENOMIC DNA]</scope>
    <source>
        <strain evidence="2 3">MWH-P2sevCIIIb</strain>
    </source>
</reference>
<keyword evidence="3" id="KW-1185">Reference proteome</keyword>
<evidence type="ECO:0000313" key="3">
    <source>
        <dbReference type="Proteomes" id="UP000238308"/>
    </source>
</evidence>
<dbReference type="EMBL" id="PVTV01000015">
    <property type="protein sequence ID" value="PRY97240.1"/>
    <property type="molecule type" value="Genomic_DNA"/>
</dbReference>
<dbReference type="Proteomes" id="UP000238308">
    <property type="component" value="Unassembled WGS sequence"/>
</dbReference>
<name>A0A2T0XED3_9BURK</name>
<accession>A0A2T0XED3</accession>
<protein>
    <submittedName>
        <fullName evidence="2">Aspartyl-tRNA(Asn)/glutamyl-tRNA(Gln) amidotransferase subunit A</fullName>
    </submittedName>
</protein>
<dbReference type="PROSITE" id="PS00571">
    <property type="entry name" value="AMIDASES"/>
    <property type="match status" value="1"/>
</dbReference>
<dbReference type="GO" id="GO:0016740">
    <property type="term" value="F:transferase activity"/>
    <property type="evidence" value="ECO:0007669"/>
    <property type="project" value="UniProtKB-KW"/>
</dbReference>
<comment type="caution">
    <text evidence="2">The sequence shown here is derived from an EMBL/GenBank/DDBJ whole genome shotgun (WGS) entry which is preliminary data.</text>
</comment>